<protein>
    <recommendedName>
        <fullName evidence="10">Geminin</fullName>
    </recommendedName>
</protein>
<evidence type="ECO:0000313" key="8">
    <source>
        <dbReference type="EnsemblMetazoa" id="XP_038056623.1"/>
    </source>
</evidence>
<keyword evidence="9" id="KW-1185">Reference proteome</keyword>
<feature type="region of interest" description="Disordered" evidence="7">
    <location>
        <begin position="77"/>
        <end position="142"/>
    </location>
</feature>
<dbReference type="GO" id="GO:0008156">
    <property type="term" value="P:negative regulation of DNA replication"/>
    <property type="evidence" value="ECO:0007669"/>
    <property type="project" value="TreeGrafter"/>
</dbReference>
<dbReference type="CDD" id="cd22589">
    <property type="entry name" value="geminin_CC"/>
    <property type="match status" value="1"/>
</dbReference>
<accession>A0A913ZYA3</accession>
<keyword evidence="5" id="KW-0131">Cell cycle</keyword>
<reference evidence="8" key="1">
    <citation type="submission" date="2022-11" db="UniProtKB">
        <authorList>
            <consortium name="EnsemblMetazoa"/>
        </authorList>
    </citation>
    <scope>IDENTIFICATION</scope>
</reference>
<dbReference type="PANTHER" id="PTHR13372">
    <property type="entry name" value="GEMININ"/>
    <property type="match status" value="1"/>
</dbReference>
<feature type="compositionally biased region" description="Basic and acidic residues" evidence="7">
    <location>
        <begin position="122"/>
        <end position="134"/>
    </location>
</feature>
<evidence type="ECO:0000256" key="5">
    <source>
        <dbReference type="ARBA" id="ARBA00023306"/>
    </source>
</evidence>
<comment type="subcellular location">
    <subcellularLocation>
        <location evidence="1">Nucleus</location>
    </subcellularLocation>
</comment>
<dbReference type="AlphaFoldDB" id="A0A913ZYA3"/>
<dbReference type="InterPro" id="IPR022786">
    <property type="entry name" value="Geminin/Multicilin"/>
</dbReference>
<dbReference type="GeneID" id="119728448"/>
<keyword evidence="3 6" id="KW-0175">Coiled coil</keyword>
<evidence type="ECO:0000256" key="2">
    <source>
        <dbReference type="ARBA" id="ARBA00007979"/>
    </source>
</evidence>
<feature type="coiled-coil region" evidence="6">
    <location>
        <begin position="148"/>
        <end position="192"/>
    </location>
</feature>
<evidence type="ECO:0000256" key="3">
    <source>
        <dbReference type="ARBA" id="ARBA00023054"/>
    </source>
</evidence>
<proteinExistence type="inferred from homology"/>
<dbReference type="OrthoDB" id="10043826at2759"/>
<dbReference type="GO" id="GO:0045786">
    <property type="term" value="P:negative regulation of cell cycle"/>
    <property type="evidence" value="ECO:0007669"/>
    <property type="project" value="TreeGrafter"/>
</dbReference>
<dbReference type="Gene3D" id="1.20.5.1180">
    <property type="entry name" value="Geminin coiled-coil domain"/>
    <property type="match status" value="1"/>
</dbReference>
<dbReference type="Proteomes" id="UP000887568">
    <property type="component" value="Unplaced"/>
</dbReference>
<evidence type="ECO:0000256" key="1">
    <source>
        <dbReference type="ARBA" id="ARBA00004123"/>
    </source>
</evidence>
<evidence type="ECO:0000256" key="7">
    <source>
        <dbReference type="SAM" id="MobiDB-lite"/>
    </source>
</evidence>
<name>A0A913ZYA3_PATMI</name>
<evidence type="ECO:0000313" key="9">
    <source>
        <dbReference type="Proteomes" id="UP000887568"/>
    </source>
</evidence>
<evidence type="ECO:0000256" key="6">
    <source>
        <dbReference type="SAM" id="Coils"/>
    </source>
</evidence>
<dbReference type="PANTHER" id="PTHR13372:SF5">
    <property type="entry name" value="GEMININ"/>
    <property type="match status" value="1"/>
</dbReference>
<evidence type="ECO:0008006" key="10">
    <source>
        <dbReference type="Google" id="ProtNLM"/>
    </source>
</evidence>
<feature type="compositionally biased region" description="Basic and acidic residues" evidence="7">
    <location>
        <begin position="91"/>
        <end position="115"/>
    </location>
</feature>
<dbReference type="SUPFAM" id="SSF111469">
    <property type="entry name" value="Geminin coiled-coil domain"/>
    <property type="match status" value="1"/>
</dbReference>
<dbReference type="GO" id="GO:0005634">
    <property type="term" value="C:nucleus"/>
    <property type="evidence" value="ECO:0007669"/>
    <property type="project" value="UniProtKB-SubCell"/>
</dbReference>
<dbReference type="Pfam" id="PF07412">
    <property type="entry name" value="Geminin"/>
    <property type="match status" value="1"/>
</dbReference>
<sequence length="260" mass="28850">MSEISARISMDGCMSTMNGGNKMFTPMPGGRTRKTIKAKSIRKSHQTTLGSSPVLCKGQRKTLQVIQPAVCSKTKLTETTNRPKAAKRKHNSDAVEKPSKMSKCERFPIYEDPKSSSESNTDIEKSKTAEEKAWELMVQEPAPESYWKDLAEERRVALDETLKENEQLHGVIAELKTENGRLKEMADQAEYLASVLQNVIDGKEIDQDSDASESEHESCTPSDKHGDGESERHPEEVSEANSDITDASSRETEAEGNSEN</sequence>
<evidence type="ECO:0000256" key="4">
    <source>
        <dbReference type="ARBA" id="ARBA00023242"/>
    </source>
</evidence>
<dbReference type="RefSeq" id="XP_038056625.1">
    <property type="nucleotide sequence ID" value="XM_038200697.1"/>
</dbReference>
<feature type="compositionally biased region" description="Basic and acidic residues" evidence="7">
    <location>
        <begin position="213"/>
        <end position="236"/>
    </location>
</feature>
<dbReference type="EnsemblMetazoa" id="XM_038200697.1">
    <property type="protein sequence ID" value="XP_038056625.1"/>
    <property type="gene ID" value="LOC119728448"/>
</dbReference>
<keyword evidence="4" id="KW-0539">Nucleus</keyword>
<dbReference type="OMA" id="HWNDQLI"/>
<organism evidence="8 9">
    <name type="scientific">Patiria miniata</name>
    <name type="common">Bat star</name>
    <name type="synonym">Asterina miniata</name>
    <dbReference type="NCBI Taxonomy" id="46514"/>
    <lineage>
        <taxon>Eukaryota</taxon>
        <taxon>Metazoa</taxon>
        <taxon>Echinodermata</taxon>
        <taxon>Eleutherozoa</taxon>
        <taxon>Asterozoa</taxon>
        <taxon>Asteroidea</taxon>
        <taxon>Valvatacea</taxon>
        <taxon>Valvatida</taxon>
        <taxon>Asterinidae</taxon>
        <taxon>Patiria</taxon>
    </lineage>
</organism>
<comment type="similarity">
    <text evidence="2">Belongs to the geminin family.</text>
</comment>
<dbReference type="EnsemblMetazoa" id="XM_038200695.1">
    <property type="protein sequence ID" value="XP_038056623.1"/>
    <property type="gene ID" value="LOC119728448"/>
</dbReference>
<dbReference type="RefSeq" id="XP_038056623.1">
    <property type="nucleotide sequence ID" value="XM_038200695.1"/>
</dbReference>
<feature type="region of interest" description="Disordered" evidence="7">
    <location>
        <begin position="203"/>
        <end position="260"/>
    </location>
</feature>